<dbReference type="RefSeq" id="XP_029224510.1">
    <property type="nucleotide sequence ID" value="XM_029375380.1"/>
</dbReference>
<dbReference type="InterPro" id="IPR027417">
    <property type="entry name" value="P-loop_NTPase"/>
</dbReference>
<comment type="subcellular location">
    <subcellularLocation>
        <location evidence="1">Membrane</location>
        <topology evidence="1">Multi-pass membrane protein</topology>
    </subcellularLocation>
</comment>
<organism evidence="9 10">
    <name type="scientific">Trypanosoma conorhini</name>
    <dbReference type="NCBI Taxonomy" id="83891"/>
    <lineage>
        <taxon>Eukaryota</taxon>
        <taxon>Discoba</taxon>
        <taxon>Euglenozoa</taxon>
        <taxon>Kinetoplastea</taxon>
        <taxon>Metakinetoplastina</taxon>
        <taxon>Trypanosomatida</taxon>
        <taxon>Trypanosomatidae</taxon>
        <taxon>Trypanosoma</taxon>
    </lineage>
</organism>
<dbReference type="GO" id="GO:0016020">
    <property type="term" value="C:membrane"/>
    <property type="evidence" value="ECO:0007669"/>
    <property type="project" value="UniProtKB-SubCell"/>
</dbReference>
<dbReference type="PROSITE" id="PS00211">
    <property type="entry name" value="ABC_TRANSPORTER_1"/>
    <property type="match status" value="1"/>
</dbReference>
<proteinExistence type="predicted"/>
<dbReference type="GO" id="GO:0016887">
    <property type="term" value="F:ATP hydrolysis activity"/>
    <property type="evidence" value="ECO:0007669"/>
    <property type="project" value="InterPro"/>
</dbReference>
<evidence type="ECO:0000256" key="3">
    <source>
        <dbReference type="ARBA" id="ARBA00022741"/>
    </source>
</evidence>
<dbReference type="GO" id="GO:0005319">
    <property type="term" value="F:lipid transporter activity"/>
    <property type="evidence" value="ECO:0007669"/>
    <property type="project" value="TreeGrafter"/>
</dbReference>
<dbReference type="InterPro" id="IPR056264">
    <property type="entry name" value="R2_ABCA1-4-like"/>
</dbReference>
<comment type="caution">
    <text evidence="9">The sequence shown here is derived from an EMBL/GenBank/DDBJ whole genome shotgun (WGS) entry which is preliminary data.</text>
</comment>
<evidence type="ECO:0000256" key="2">
    <source>
        <dbReference type="ARBA" id="ARBA00022692"/>
    </source>
</evidence>
<dbReference type="InterPro" id="IPR013525">
    <property type="entry name" value="ABC2_TM"/>
</dbReference>
<feature type="transmembrane region" description="Helical" evidence="7">
    <location>
        <begin position="189"/>
        <end position="212"/>
    </location>
</feature>
<evidence type="ECO:0000259" key="8">
    <source>
        <dbReference type="PROSITE" id="PS50893"/>
    </source>
</evidence>
<feature type="transmembrane region" description="Helical" evidence="7">
    <location>
        <begin position="345"/>
        <end position="371"/>
    </location>
</feature>
<reference evidence="9 10" key="1">
    <citation type="journal article" date="2018" name="BMC Genomics">
        <title>Genomic comparison of Trypanosoma conorhini and Trypanosoma rangeli to Trypanosoma cruzi strains of high and low virulence.</title>
        <authorList>
            <person name="Bradwell K.R."/>
            <person name="Koparde V.N."/>
            <person name="Matveyev A.V."/>
            <person name="Serrano M.G."/>
            <person name="Alves J.M."/>
            <person name="Parikh H."/>
            <person name="Huang B."/>
            <person name="Lee V."/>
            <person name="Espinosa-Alvarez O."/>
            <person name="Ortiz P.A."/>
            <person name="Costa-Martins A.G."/>
            <person name="Teixeira M.M."/>
            <person name="Buck G.A."/>
        </authorList>
    </citation>
    <scope>NUCLEOTIDE SEQUENCE [LARGE SCALE GENOMIC DNA]</scope>
    <source>
        <strain evidence="9 10">025E</strain>
    </source>
</reference>
<dbReference type="FunFam" id="3.40.50.300:FF:001592">
    <property type="entry name" value="ATP-binding cassette protein subfamily A, member 6"/>
    <property type="match status" value="1"/>
</dbReference>
<dbReference type="EMBL" id="MKKU01000810">
    <property type="protein sequence ID" value="RNF01708.1"/>
    <property type="molecule type" value="Genomic_DNA"/>
</dbReference>
<evidence type="ECO:0000256" key="7">
    <source>
        <dbReference type="SAM" id="Phobius"/>
    </source>
</evidence>
<name>A0A422N8A4_9TRYP</name>
<dbReference type="GO" id="GO:0140359">
    <property type="term" value="F:ABC-type transporter activity"/>
    <property type="evidence" value="ECO:0007669"/>
    <property type="project" value="InterPro"/>
</dbReference>
<sequence>MSSSHTVLLTTHYMDEADLLGHRIGILSNGSLQCSGSSLFLKSRLGLGYLMTMSVVLHADRHAIGELVRMHIMSAVSVGSGAGEVAYRLPMQEKANFAALFRDVESQGDLLGVRSYALSLTTLEEIFIRVAMGVNNNASAEAADVPVNAPQVVWNVKLMESELAILCVQFHAMMAKRLSHALRDRRTQFFQLFCPVACVLLAMLLTLLKFYASPPLLLSSEVYGVPLQIDVANCESIFNLSVPFSPNAQTEVPPGVGTSDALSEYLLSTYNAHRVERYGAVSCLDSLLFGASTIFYNSSALHEVAIGVANFYNGLLFKANSSAKPMMTRVHTLPRTKREENVGSAVYALIIAVVVMVPFTFIPSTFVAWVVKERQCKARHLQNASGLRFTVYWLSNFLFDLCSYFITMFLVIIVFVIFQRKEFIATENIGATICAFLMYGFSGIAMAYAVNFMFSDHSKAQIVVMLANFVVGFLLVLGVSTLEMVEKTEELAKALRWVFRIVPSYCIGECISNLGLLRMRQAYGEEAGPWEMDVIGWPCVYMALATPLFFLTALGIDHPSRRQRLQRLFHDRYALPEAIEGEDDDVKQERAELMNSAERLEDLVRVVHLRKEYPNGKVAVRNLTFGVKSGEVFGFLGTNGAGKTTTISILCQEFLPTGGSASVCGYDVVEESAKALQCIGYCPQFDACLDLLTVEEHLRLYARVRGIAWSQRGEVVLGLLRLCELMKYRNTLARELSGGNRRKLSVATALVGGPRVVFFDEPSAGMDPVARRGLWNAIETVADNCSVVLTTHHLEEVEALAHRVAIMVDGALRCIGDKTHLKNKFGSGFEVALRLGRRDAATVAAVELFFEEYFHGSLLVEHRADRMIYSLPRDTRLSVAFDLLENHFRSLGLTDYHVSQTSIEQVFLRISEEAERAREEEAQRATEADKCVCCPWC</sequence>
<dbReference type="PANTHER" id="PTHR19229">
    <property type="entry name" value="ATP-BINDING CASSETTE TRANSPORTER SUBFAMILY A ABCA"/>
    <property type="match status" value="1"/>
</dbReference>
<evidence type="ECO:0000256" key="1">
    <source>
        <dbReference type="ARBA" id="ARBA00004141"/>
    </source>
</evidence>
<gene>
    <name evidence="9" type="ORF">Tco025E_08533</name>
</gene>
<dbReference type="PROSITE" id="PS50893">
    <property type="entry name" value="ABC_TRANSPORTER_2"/>
    <property type="match status" value="1"/>
</dbReference>
<dbReference type="Pfam" id="PF00005">
    <property type="entry name" value="ABC_tran"/>
    <property type="match status" value="1"/>
</dbReference>
<dbReference type="CDD" id="cd03263">
    <property type="entry name" value="ABC_subfamily_A"/>
    <property type="match status" value="1"/>
</dbReference>
<dbReference type="InterPro" id="IPR003439">
    <property type="entry name" value="ABC_transporter-like_ATP-bd"/>
</dbReference>
<keyword evidence="4" id="KW-0067">ATP-binding</keyword>
<evidence type="ECO:0000256" key="6">
    <source>
        <dbReference type="ARBA" id="ARBA00023136"/>
    </source>
</evidence>
<dbReference type="PANTHER" id="PTHR19229:SF262">
    <property type="entry name" value="TRANSPORTER, PUTATIVE-RELATED"/>
    <property type="match status" value="1"/>
</dbReference>
<feature type="domain" description="ABC transporter" evidence="8">
    <location>
        <begin position="604"/>
        <end position="834"/>
    </location>
</feature>
<keyword evidence="10" id="KW-1185">Reference proteome</keyword>
<keyword evidence="6 7" id="KW-0472">Membrane</keyword>
<dbReference type="Proteomes" id="UP000284403">
    <property type="component" value="Unassembled WGS sequence"/>
</dbReference>
<dbReference type="Pfam" id="PF12698">
    <property type="entry name" value="ABC2_membrane_3"/>
    <property type="match status" value="1"/>
</dbReference>
<keyword evidence="9" id="KW-0378">Hydrolase</keyword>
<feature type="transmembrane region" description="Helical" evidence="7">
    <location>
        <begin position="294"/>
        <end position="317"/>
    </location>
</feature>
<dbReference type="Pfam" id="PF23321">
    <property type="entry name" value="R1_ABCA1"/>
    <property type="match status" value="1"/>
</dbReference>
<dbReference type="SMART" id="SM00382">
    <property type="entry name" value="AAA"/>
    <property type="match status" value="1"/>
</dbReference>
<evidence type="ECO:0000313" key="9">
    <source>
        <dbReference type="EMBL" id="RNF01708.1"/>
    </source>
</evidence>
<evidence type="ECO:0000313" key="10">
    <source>
        <dbReference type="Proteomes" id="UP000284403"/>
    </source>
</evidence>
<dbReference type="InterPro" id="IPR017871">
    <property type="entry name" value="ABC_transporter-like_CS"/>
</dbReference>
<dbReference type="EC" id="3.6.1.3" evidence="9"/>
<dbReference type="SUPFAM" id="SSF52540">
    <property type="entry name" value="P-loop containing nucleoside triphosphate hydrolases"/>
    <property type="match status" value="1"/>
</dbReference>
<feature type="transmembrane region" description="Helical" evidence="7">
    <location>
        <begin position="535"/>
        <end position="556"/>
    </location>
</feature>
<dbReference type="OrthoDB" id="6512918at2759"/>
<dbReference type="InterPro" id="IPR003593">
    <property type="entry name" value="AAA+_ATPase"/>
</dbReference>
<feature type="transmembrane region" description="Helical" evidence="7">
    <location>
        <begin position="462"/>
        <end position="485"/>
    </location>
</feature>
<dbReference type="AlphaFoldDB" id="A0A422N8A4"/>
<evidence type="ECO:0000256" key="5">
    <source>
        <dbReference type="ARBA" id="ARBA00022989"/>
    </source>
</evidence>
<dbReference type="GeneID" id="40322144"/>
<keyword evidence="3" id="KW-0547">Nucleotide-binding</keyword>
<feature type="transmembrane region" description="Helical" evidence="7">
    <location>
        <begin position="497"/>
        <end position="515"/>
    </location>
</feature>
<feature type="transmembrane region" description="Helical" evidence="7">
    <location>
        <begin position="429"/>
        <end position="450"/>
    </location>
</feature>
<dbReference type="InterPro" id="IPR026082">
    <property type="entry name" value="ABCA"/>
</dbReference>
<accession>A0A422N8A4</accession>
<dbReference type="Gene3D" id="3.40.50.300">
    <property type="entry name" value="P-loop containing nucleotide triphosphate hydrolases"/>
    <property type="match status" value="1"/>
</dbReference>
<dbReference type="GO" id="GO:0005524">
    <property type="term" value="F:ATP binding"/>
    <property type="evidence" value="ECO:0007669"/>
    <property type="project" value="UniProtKB-KW"/>
</dbReference>
<keyword evidence="2 7" id="KW-0812">Transmembrane</keyword>
<keyword evidence="5 7" id="KW-1133">Transmembrane helix</keyword>
<protein>
    <submittedName>
        <fullName evidence="9">ABC1 transporter</fullName>
        <ecNumber evidence="9">3.6.1.3</ecNumber>
    </submittedName>
</protein>
<feature type="transmembrane region" description="Helical" evidence="7">
    <location>
        <begin position="391"/>
        <end position="417"/>
    </location>
</feature>
<evidence type="ECO:0000256" key="4">
    <source>
        <dbReference type="ARBA" id="ARBA00022840"/>
    </source>
</evidence>